<sequence length="309" mass="34336">MDKLQSMAVFVDVVTRSSFTAAAEAHDISAPMVGKHIRFLEQQLGARLLTRTTRRQHLTEIGSHYVERCRQILEDVRSAESQAAELHSVARGTLRIAAPVSFGSGPLSSAITDYLAAYPEVSVELTLNNRVEDLVAAGYDAAIRIGYLQDSGFTARELQPYRMLICAAPAYLERAGTPLKPADLARHECLGFTHWRRTMCWQLAPHEPQEPAPSRFVADNGQALLTAALNGFGIIMQPEILLADAVAAGRLVPLLDEWLPAPRPMHLLYPHDRRNVPKLTTFADFIVERFGAAQPQQKNKQRPRKTRPT</sequence>
<dbReference type="PANTHER" id="PTHR30537">
    <property type="entry name" value="HTH-TYPE TRANSCRIPTIONAL REGULATOR"/>
    <property type="match status" value="1"/>
</dbReference>
<reference evidence="7" key="1">
    <citation type="journal article" date="2020" name="MBio">
        <title>Horizontal gene transfer to a defensive symbiont with a reduced genome amongst a multipartite beetle microbiome.</title>
        <authorList>
            <person name="Waterworth S.C."/>
            <person name="Florez L.V."/>
            <person name="Rees E.R."/>
            <person name="Hertweck C."/>
            <person name="Kaltenpoth M."/>
            <person name="Kwan J.C."/>
        </authorList>
    </citation>
    <scope>NUCLEOTIDE SEQUENCE [LARGE SCALE GENOMIC DNA]</scope>
</reference>
<evidence type="ECO:0000259" key="5">
    <source>
        <dbReference type="PROSITE" id="PS50931"/>
    </source>
</evidence>
<dbReference type="Pfam" id="PF00126">
    <property type="entry name" value="HTH_1"/>
    <property type="match status" value="1"/>
</dbReference>
<proteinExistence type="inferred from homology"/>
<evidence type="ECO:0000313" key="7">
    <source>
        <dbReference type="Proteomes" id="UP000462435"/>
    </source>
</evidence>
<dbReference type="GO" id="GO:0043565">
    <property type="term" value="F:sequence-specific DNA binding"/>
    <property type="evidence" value="ECO:0007669"/>
    <property type="project" value="TreeGrafter"/>
</dbReference>
<name>A0A7V8FXH0_9BURK</name>
<dbReference type="InterPro" id="IPR036390">
    <property type="entry name" value="WH_DNA-bd_sf"/>
</dbReference>
<dbReference type="InterPro" id="IPR005119">
    <property type="entry name" value="LysR_subst-bd"/>
</dbReference>
<comment type="caution">
    <text evidence="6">The sequence shown here is derived from an EMBL/GenBank/DDBJ whole genome shotgun (WGS) entry which is preliminary data.</text>
</comment>
<gene>
    <name evidence="6" type="primary">dmlR_12</name>
    <name evidence="6" type="ORF">GAK35_01791</name>
</gene>
<feature type="domain" description="HTH lysR-type" evidence="5">
    <location>
        <begin position="1"/>
        <end position="59"/>
    </location>
</feature>
<dbReference type="Gene3D" id="1.10.10.10">
    <property type="entry name" value="Winged helix-like DNA-binding domain superfamily/Winged helix DNA-binding domain"/>
    <property type="match status" value="1"/>
</dbReference>
<dbReference type="FunFam" id="1.10.10.10:FF:000001">
    <property type="entry name" value="LysR family transcriptional regulator"/>
    <property type="match status" value="1"/>
</dbReference>
<keyword evidence="3" id="KW-0238">DNA-binding</keyword>
<evidence type="ECO:0000256" key="1">
    <source>
        <dbReference type="ARBA" id="ARBA00009437"/>
    </source>
</evidence>
<dbReference type="SUPFAM" id="SSF53850">
    <property type="entry name" value="Periplasmic binding protein-like II"/>
    <property type="match status" value="1"/>
</dbReference>
<dbReference type="PROSITE" id="PS50931">
    <property type="entry name" value="HTH_LYSR"/>
    <property type="match status" value="1"/>
</dbReference>
<dbReference type="InterPro" id="IPR000847">
    <property type="entry name" value="LysR_HTH_N"/>
</dbReference>
<dbReference type="GO" id="GO:0003700">
    <property type="term" value="F:DNA-binding transcription factor activity"/>
    <property type="evidence" value="ECO:0007669"/>
    <property type="project" value="InterPro"/>
</dbReference>
<dbReference type="EMBL" id="WNDX01000044">
    <property type="protein sequence ID" value="KAF1044376.1"/>
    <property type="molecule type" value="Genomic_DNA"/>
</dbReference>
<dbReference type="Gene3D" id="3.40.190.290">
    <property type="match status" value="1"/>
</dbReference>
<evidence type="ECO:0000256" key="3">
    <source>
        <dbReference type="ARBA" id="ARBA00023125"/>
    </source>
</evidence>
<dbReference type="Proteomes" id="UP000462435">
    <property type="component" value="Unassembled WGS sequence"/>
</dbReference>
<dbReference type="SUPFAM" id="SSF46785">
    <property type="entry name" value="Winged helix' DNA-binding domain"/>
    <property type="match status" value="1"/>
</dbReference>
<dbReference type="GO" id="GO:0006351">
    <property type="term" value="P:DNA-templated transcription"/>
    <property type="evidence" value="ECO:0007669"/>
    <property type="project" value="TreeGrafter"/>
</dbReference>
<evidence type="ECO:0000256" key="2">
    <source>
        <dbReference type="ARBA" id="ARBA00023015"/>
    </source>
</evidence>
<organism evidence="6 7">
    <name type="scientific">Herbaspirillum frisingense</name>
    <dbReference type="NCBI Taxonomy" id="92645"/>
    <lineage>
        <taxon>Bacteria</taxon>
        <taxon>Pseudomonadati</taxon>
        <taxon>Pseudomonadota</taxon>
        <taxon>Betaproteobacteria</taxon>
        <taxon>Burkholderiales</taxon>
        <taxon>Oxalobacteraceae</taxon>
        <taxon>Herbaspirillum</taxon>
    </lineage>
</organism>
<keyword evidence="2" id="KW-0805">Transcription regulation</keyword>
<dbReference type="AlphaFoldDB" id="A0A7V8FXH0"/>
<keyword evidence="4" id="KW-0804">Transcription</keyword>
<dbReference type="InterPro" id="IPR058163">
    <property type="entry name" value="LysR-type_TF_proteobact-type"/>
</dbReference>
<dbReference type="CDD" id="cd08477">
    <property type="entry name" value="PBP2_CrgA_like_8"/>
    <property type="match status" value="1"/>
</dbReference>
<dbReference type="Pfam" id="PF03466">
    <property type="entry name" value="LysR_substrate"/>
    <property type="match status" value="1"/>
</dbReference>
<evidence type="ECO:0000313" key="6">
    <source>
        <dbReference type="EMBL" id="KAF1044376.1"/>
    </source>
</evidence>
<accession>A0A7V8FXH0</accession>
<dbReference type="PANTHER" id="PTHR30537:SF5">
    <property type="entry name" value="HTH-TYPE TRANSCRIPTIONAL ACTIVATOR TTDR-RELATED"/>
    <property type="match status" value="1"/>
</dbReference>
<dbReference type="InterPro" id="IPR036388">
    <property type="entry name" value="WH-like_DNA-bd_sf"/>
</dbReference>
<protein>
    <submittedName>
        <fullName evidence="6">HTH-type transcriptional regulator DmlR</fullName>
    </submittedName>
</protein>
<evidence type="ECO:0000256" key="4">
    <source>
        <dbReference type="ARBA" id="ARBA00023163"/>
    </source>
</evidence>
<comment type="similarity">
    <text evidence="1">Belongs to the LysR transcriptional regulatory family.</text>
</comment>